<dbReference type="Pfam" id="PF04341">
    <property type="entry name" value="DUF485"/>
    <property type="match status" value="1"/>
</dbReference>
<dbReference type="PANTHER" id="PTHR38598:SF1">
    <property type="entry name" value="INNER MEMBRANE PROTEIN YJCH"/>
    <property type="match status" value="1"/>
</dbReference>
<keyword evidence="1" id="KW-1133">Transmembrane helix</keyword>
<proteinExistence type="predicted"/>
<keyword evidence="3" id="KW-1185">Reference proteome</keyword>
<feature type="transmembrane region" description="Helical" evidence="1">
    <location>
        <begin position="58"/>
        <end position="83"/>
    </location>
</feature>
<dbReference type="STRING" id="1565605.PG1C_00325"/>
<gene>
    <name evidence="2" type="ORF">PG1C_00325</name>
</gene>
<reference evidence="2 3" key="1">
    <citation type="journal article" date="2015" name="Genome Announc.">
        <title>Complete Genome Sequence of a Novel Bacterium within the Family Rhodocyclaceae That Degrades Polycyclic Aromatic Hydrocarbons.</title>
        <authorList>
            <person name="Singleton D.R."/>
            <person name="Dickey A.N."/>
            <person name="Scholl E.H."/>
            <person name="Wright F.A."/>
            <person name="Aitken M.D."/>
        </authorList>
    </citation>
    <scope>NUCLEOTIDE SEQUENCE [LARGE SCALE GENOMIC DNA]</scope>
    <source>
        <strain evidence="3">PG1-Ca6</strain>
    </source>
</reference>
<dbReference type="AlphaFoldDB" id="A0A0C5JIZ7"/>
<dbReference type="InterPro" id="IPR052959">
    <property type="entry name" value="Inner_membrane_assoc"/>
</dbReference>
<keyword evidence="1" id="KW-0472">Membrane</keyword>
<protein>
    <submittedName>
        <fullName evidence="2">Membrane protein</fullName>
    </submittedName>
</protein>
<sequence>MKNTAAERIFANPKFHHLVRTRNRYAIVMTLLVVIIYFGYILLVAFDKPFLAQKLGTGWVTSLGIPLGLGVIILTILITAFYVHMANTRFDAMAAELLQEAAE</sequence>
<evidence type="ECO:0000313" key="2">
    <source>
        <dbReference type="EMBL" id="AJP47301.1"/>
    </source>
</evidence>
<dbReference type="InterPro" id="IPR007436">
    <property type="entry name" value="DUF485"/>
</dbReference>
<dbReference type="HOGENOM" id="CLU_123372_2_1_4"/>
<accession>A0A0C5JIZ7</accession>
<dbReference type="Proteomes" id="UP000061603">
    <property type="component" value="Chromosome"/>
</dbReference>
<keyword evidence="1" id="KW-0812">Transmembrane</keyword>
<dbReference type="KEGG" id="rbu:PG1C_00325"/>
<name>A0A0C5JIZ7_9PROT</name>
<dbReference type="RefSeq" id="WP_202635478.1">
    <property type="nucleotide sequence ID" value="NZ_CP010554.1"/>
</dbReference>
<dbReference type="EMBL" id="CP010554">
    <property type="protein sequence ID" value="AJP47301.1"/>
    <property type="molecule type" value="Genomic_DNA"/>
</dbReference>
<organism evidence="2 3">
    <name type="scientific">Rugosibacter aromaticivorans</name>
    <dbReference type="NCBI Taxonomy" id="1565605"/>
    <lineage>
        <taxon>Bacteria</taxon>
        <taxon>Pseudomonadati</taxon>
        <taxon>Pseudomonadota</taxon>
        <taxon>Betaproteobacteria</taxon>
        <taxon>Nitrosomonadales</taxon>
        <taxon>Sterolibacteriaceae</taxon>
        <taxon>Rugosibacter</taxon>
    </lineage>
</organism>
<evidence type="ECO:0000256" key="1">
    <source>
        <dbReference type="SAM" id="Phobius"/>
    </source>
</evidence>
<dbReference type="PANTHER" id="PTHR38598">
    <property type="entry name" value="INNER MEMBRANE PROTEIN YJCH"/>
    <property type="match status" value="1"/>
</dbReference>
<evidence type="ECO:0000313" key="3">
    <source>
        <dbReference type="Proteomes" id="UP000061603"/>
    </source>
</evidence>
<dbReference type="GO" id="GO:0005886">
    <property type="term" value="C:plasma membrane"/>
    <property type="evidence" value="ECO:0007669"/>
    <property type="project" value="TreeGrafter"/>
</dbReference>
<feature type="transmembrane region" description="Helical" evidence="1">
    <location>
        <begin position="25"/>
        <end position="46"/>
    </location>
</feature>